<evidence type="ECO:0000256" key="1">
    <source>
        <dbReference type="SAM" id="Phobius"/>
    </source>
</evidence>
<evidence type="ECO:0000313" key="2">
    <source>
        <dbReference type="EMBL" id="MDT2828615.1"/>
    </source>
</evidence>
<keyword evidence="1" id="KW-0812">Transmembrane</keyword>
<dbReference type="Proteomes" id="UP001265301">
    <property type="component" value="Unassembled WGS sequence"/>
</dbReference>
<name>A0ABU3FRK3_9ENTE</name>
<comment type="caution">
    <text evidence="2">The sequence shown here is derived from an EMBL/GenBank/DDBJ whole genome shotgun (WGS) entry which is preliminary data.</text>
</comment>
<feature type="transmembrane region" description="Helical" evidence="1">
    <location>
        <begin position="88"/>
        <end position="107"/>
    </location>
</feature>
<proteinExistence type="predicted"/>
<reference evidence="2 3" key="1">
    <citation type="submission" date="2023-03" db="EMBL/GenBank/DDBJ databases">
        <authorList>
            <person name="Shen W."/>
            <person name="Cai J."/>
        </authorList>
    </citation>
    <scope>NUCLEOTIDE SEQUENCE [LARGE SCALE GENOMIC DNA]</scope>
    <source>
        <strain evidence="2 3">B101</strain>
    </source>
</reference>
<keyword evidence="1" id="KW-1133">Transmembrane helix</keyword>
<keyword evidence="3" id="KW-1185">Reference proteome</keyword>
<accession>A0ABU3FRK3</accession>
<keyword evidence="1" id="KW-0472">Membrane</keyword>
<gene>
    <name evidence="2" type="ORF">P7H59_09180</name>
</gene>
<protein>
    <submittedName>
        <fullName evidence="2">Uncharacterized protein</fullName>
    </submittedName>
</protein>
<dbReference type="EMBL" id="JARQBN010000017">
    <property type="protein sequence ID" value="MDT2828615.1"/>
    <property type="molecule type" value="Genomic_DNA"/>
</dbReference>
<sequence>MKRKKAVTNMQEQPFTAKQLFSLKPQTLEKRITLYYQVSKNKNCVIKLVRVLQIRDQLGTEALETPCRELIRTLYIDAPTSSMRRYFYYFRAYFSVAEWALLLLQMFSQHPVFRHWKQVVRIQKIYRERRYYGTVP</sequence>
<organism evidence="2 3">
    <name type="scientific">Enterococcus viikkiensis</name>
    <dbReference type="NCBI Taxonomy" id="930854"/>
    <lineage>
        <taxon>Bacteria</taxon>
        <taxon>Bacillati</taxon>
        <taxon>Bacillota</taxon>
        <taxon>Bacilli</taxon>
        <taxon>Lactobacillales</taxon>
        <taxon>Enterococcaceae</taxon>
        <taxon>Enterococcus</taxon>
    </lineage>
</organism>
<evidence type="ECO:0000313" key="3">
    <source>
        <dbReference type="Proteomes" id="UP001265301"/>
    </source>
</evidence>